<keyword evidence="2" id="KW-1185">Reference proteome</keyword>
<evidence type="ECO:0000313" key="1">
    <source>
        <dbReference type="EMBL" id="SMP07645.1"/>
    </source>
</evidence>
<dbReference type="AlphaFoldDB" id="A0AA45WKJ6"/>
<organism evidence="1 2">
    <name type="scientific">Venenivibrio stagnispumantis</name>
    <dbReference type="NCBI Taxonomy" id="407998"/>
    <lineage>
        <taxon>Bacteria</taxon>
        <taxon>Pseudomonadati</taxon>
        <taxon>Aquificota</taxon>
        <taxon>Aquificia</taxon>
        <taxon>Aquificales</taxon>
        <taxon>Hydrogenothermaceae</taxon>
        <taxon>Venenivibrio</taxon>
    </lineage>
</organism>
<gene>
    <name evidence="1" type="ORF">SAMN06264868_10537</name>
</gene>
<dbReference type="RefSeq" id="WP_265134015.1">
    <property type="nucleotide sequence ID" value="NZ_FXTX01000005.1"/>
</dbReference>
<name>A0AA45WKJ6_9AQUI</name>
<protein>
    <submittedName>
        <fullName evidence="1">Uncharacterized protein</fullName>
    </submittedName>
</protein>
<comment type="caution">
    <text evidence="1">The sequence shown here is derived from an EMBL/GenBank/DDBJ whole genome shotgun (WGS) entry which is preliminary data.</text>
</comment>
<dbReference type="Proteomes" id="UP001157947">
    <property type="component" value="Unassembled WGS sequence"/>
</dbReference>
<accession>A0AA45WKJ6</accession>
<sequence length="177" mass="20448">MAIQGEINEEVISTLVNLSKNILGENLVNQLLNNLKSKEGTENLSGKDIVFAFADKIQEIFGNNGGYAIIRQLAREVTKVLQENNPREEWEELLEKSLNTFGFAHKIERSKDEAYICNCVFYPVLKEKGYEPIKHSVCWFGLGFIEGFVRKLEEDVKGIKWVERDIQNEKCKFIYLR</sequence>
<proteinExistence type="predicted"/>
<dbReference type="EMBL" id="FXTX01000005">
    <property type="protein sequence ID" value="SMP07645.1"/>
    <property type="molecule type" value="Genomic_DNA"/>
</dbReference>
<evidence type="ECO:0000313" key="2">
    <source>
        <dbReference type="Proteomes" id="UP001157947"/>
    </source>
</evidence>
<reference evidence="1" key="1">
    <citation type="submission" date="2017-05" db="EMBL/GenBank/DDBJ databases">
        <authorList>
            <person name="Varghese N."/>
            <person name="Submissions S."/>
        </authorList>
    </citation>
    <scope>NUCLEOTIDE SEQUENCE</scope>
    <source>
        <strain evidence="1">DSM 18763</strain>
    </source>
</reference>